<dbReference type="GO" id="GO:0000981">
    <property type="term" value="F:DNA-binding transcription factor activity, RNA polymerase II-specific"/>
    <property type="evidence" value="ECO:0007669"/>
    <property type="project" value="InterPro"/>
</dbReference>
<dbReference type="Proteomes" id="UP000091956">
    <property type="component" value="Unassembled WGS sequence"/>
</dbReference>
<dbReference type="SUPFAM" id="SSF57701">
    <property type="entry name" value="Zn2/Cys6 DNA-binding domain"/>
    <property type="match status" value="1"/>
</dbReference>
<dbReference type="PANTHER" id="PTHR37534">
    <property type="entry name" value="TRANSCRIPTIONAL ACTIVATOR PROTEIN UGA3"/>
    <property type="match status" value="1"/>
</dbReference>
<dbReference type="Pfam" id="PF00172">
    <property type="entry name" value="Zn_clus"/>
    <property type="match status" value="1"/>
</dbReference>
<evidence type="ECO:0000256" key="2">
    <source>
        <dbReference type="ARBA" id="ARBA00023242"/>
    </source>
</evidence>
<name>A0A1B8GMG7_9PEZI</name>
<dbReference type="PANTHER" id="PTHR37534:SF23">
    <property type="entry name" value="ZN(II)2CYS6 TRANSCRIPTION FACTOR (EUROFUNG)"/>
    <property type="match status" value="1"/>
</dbReference>
<feature type="region of interest" description="Disordered" evidence="3">
    <location>
        <begin position="242"/>
        <end position="268"/>
    </location>
</feature>
<keyword evidence="2" id="KW-0539">Nucleus</keyword>
<comment type="subcellular location">
    <subcellularLocation>
        <location evidence="1">Nucleus</location>
    </subcellularLocation>
</comment>
<sequence length="1091" mass="120618">MDAAGPAAELHQGTSRDDDETLVDAPTEASAAKNAANARASRRRTKTGCLTCRRRRIKCGEERPTCGNCIKSKRQCEGYNQRVIFKDPLNTYRGPTSSIATHSGFVARPIRQQGSLGAHGRPVQSKVPGGASQQNIPPRAGGSSQSDTSRPATVFQGFVHNDSATFQPQQSVVNPLRRESEISHGGSEAPAQWDNPVNSVPVSSPLDAQWITAPQPPQYHHEPTYSEVYEDQAQMTHDSYLGDIPMQQSHDTGNRSADLSNRSSVSQGHVDDISYVQGYQQEYQAPTQQGAWSQVARPIMSSPPYEPVTNEFYDTRNPIHRTDEEDEDDDDSDPFDVSDDEDEDEEPRNGGAHFDPRSREIQRLRRDNELATVMAIQAAQTREDTRIRTYHSVIENYGPNMLASYYPSARDSPLSNPIAAGIFCHFINVIAPSLSMFERHPVNPSIVFRGNPVPKSQQHIWSYTMPTIALRNHALCHAMLAMASLHIAKLENGPITVSLRHYHIAIRKLAKNVGSSTRRKQLATLATTLLLGFYEVISADHSKWCDHLLGAHQLVKQIDFSGITRYLKTKKAYMANLPPQNVYYGGDMSSDTPIVYGHDSMEDSSLSMNDEVDENLVGIIMGKQIRYAEYGEIIEDPDGPYMGNKRFTQRELDLFDTQQDLFWWYTKQDVFQSILSQNRLFLNYDRWSHCPPRAPLGRRDAVYGTFDHLVLLLGRLCCFAAKDVRRKKRAMAANRGQWGPPPGAPGGPNPGPPMPPNQQPQGGRGMPPMPGMPPNQQPQGGPGMPMPPGGRGMPMSAMPSFAGMLPGIRKASLPRGFSPSSEDSPPANSDEGDERLSEQTAKAEEEWNGIRSVFGMFEQHLGPDFAPLGPEYAQEIPSPFGPAIQYRTYGMALMWLTYYMGLIVCHRSHPSMPPSAMMAAGFAAQQTGLFANTIGRISAGITADTSSATRVNVGTGAALNDSCFALFVAGVQVQDQAQRHWVVQRCLDIERLTGFETASHIARGCETSWTRAAAMGKGAPYTRYTEQAPVDKVWSRAGQRLERMRITAGEEQHVHPQSTERVGRVQFAVGILGVTSHFGKLDLESDDEEDR</sequence>
<dbReference type="GO" id="GO:0045944">
    <property type="term" value="P:positive regulation of transcription by RNA polymerase II"/>
    <property type="evidence" value="ECO:0007669"/>
    <property type="project" value="TreeGrafter"/>
</dbReference>
<dbReference type="RefSeq" id="XP_059319732.1">
    <property type="nucleotide sequence ID" value="XM_059463643.1"/>
</dbReference>
<protein>
    <recommendedName>
        <fullName evidence="4">Zn(2)-C6 fungal-type domain-containing protein</fullName>
    </recommendedName>
</protein>
<dbReference type="CDD" id="cd00067">
    <property type="entry name" value="GAL4"/>
    <property type="match status" value="1"/>
</dbReference>
<evidence type="ECO:0000256" key="3">
    <source>
        <dbReference type="SAM" id="MobiDB-lite"/>
    </source>
</evidence>
<feature type="region of interest" description="Disordered" evidence="3">
    <location>
        <begin position="115"/>
        <end position="150"/>
    </location>
</feature>
<feature type="compositionally biased region" description="Basic and acidic residues" evidence="3">
    <location>
        <begin position="834"/>
        <end position="843"/>
    </location>
</feature>
<dbReference type="GO" id="GO:0005634">
    <property type="term" value="C:nucleus"/>
    <property type="evidence" value="ECO:0007669"/>
    <property type="project" value="UniProtKB-SubCell"/>
</dbReference>
<organism evidence="5 6">
    <name type="scientific">Pseudogymnoascus verrucosus</name>
    <dbReference type="NCBI Taxonomy" id="342668"/>
    <lineage>
        <taxon>Eukaryota</taxon>
        <taxon>Fungi</taxon>
        <taxon>Dikarya</taxon>
        <taxon>Ascomycota</taxon>
        <taxon>Pezizomycotina</taxon>
        <taxon>Leotiomycetes</taxon>
        <taxon>Thelebolales</taxon>
        <taxon>Thelebolaceae</taxon>
        <taxon>Pseudogymnoascus</taxon>
    </lineage>
</organism>
<feature type="domain" description="Zn(2)-C6 fungal-type" evidence="4">
    <location>
        <begin position="48"/>
        <end position="76"/>
    </location>
</feature>
<evidence type="ECO:0000313" key="5">
    <source>
        <dbReference type="EMBL" id="OBT97031.2"/>
    </source>
</evidence>
<dbReference type="SMART" id="SM00066">
    <property type="entry name" value="GAL4"/>
    <property type="match status" value="1"/>
</dbReference>
<feature type="compositionally biased region" description="Polar residues" evidence="3">
    <location>
        <begin position="131"/>
        <end position="150"/>
    </location>
</feature>
<keyword evidence="6" id="KW-1185">Reference proteome</keyword>
<dbReference type="GeneID" id="28838170"/>
<dbReference type="AlphaFoldDB" id="A0A1B8GMG7"/>
<feature type="region of interest" description="Disordered" evidence="3">
    <location>
        <begin position="163"/>
        <end position="201"/>
    </location>
</feature>
<dbReference type="GO" id="GO:0000976">
    <property type="term" value="F:transcription cis-regulatory region binding"/>
    <property type="evidence" value="ECO:0007669"/>
    <property type="project" value="TreeGrafter"/>
</dbReference>
<evidence type="ECO:0000313" key="6">
    <source>
        <dbReference type="Proteomes" id="UP000091956"/>
    </source>
</evidence>
<dbReference type="InterPro" id="IPR001138">
    <property type="entry name" value="Zn2Cys6_DnaBD"/>
</dbReference>
<gene>
    <name evidence="5" type="ORF">VE01_04784</name>
</gene>
<reference evidence="5 6" key="1">
    <citation type="submission" date="2016-03" db="EMBL/GenBank/DDBJ databases">
        <title>Comparative genomics of Pseudogymnoascus destructans, the fungus causing white-nose syndrome of bats.</title>
        <authorList>
            <person name="Palmer J.M."/>
            <person name="Drees K.P."/>
            <person name="Foster J.T."/>
            <person name="Lindner D.L."/>
        </authorList>
    </citation>
    <scope>NUCLEOTIDE SEQUENCE [LARGE SCALE GENOMIC DNA]</scope>
    <source>
        <strain evidence="5 6">UAMH 10579</strain>
    </source>
</reference>
<dbReference type="InterPro" id="IPR036864">
    <property type="entry name" value="Zn2-C6_fun-type_DNA-bd_sf"/>
</dbReference>
<evidence type="ECO:0000259" key="4">
    <source>
        <dbReference type="PROSITE" id="PS50048"/>
    </source>
</evidence>
<dbReference type="InterPro" id="IPR021858">
    <property type="entry name" value="Fun_TF"/>
</dbReference>
<feature type="compositionally biased region" description="Polar residues" evidence="3">
    <location>
        <begin position="163"/>
        <end position="173"/>
    </location>
</feature>
<dbReference type="PROSITE" id="PS50048">
    <property type="entry name" value="ZN2_CY6_FUNGAL_2"/>
    <property type="match status" value="1"/>
</dbReference>
<feature type="compositionally biased region" description="Polar residues" evidence="3">
    <location>
        <begin position="818"/>
        <end position="827"/>
    </location>
</feature>
<dbReference type="STRING" id="342668.A0A1B8GMG7"/>
<feature type="compositionally biased region" description="Polar residues" evidence="3">
    <location>
        <begin position="246"/>
        <end position="267"/>
    </location>
</feature>
<feature type="region of interest" description="Disordered" evidence="3">
    <location>
        <begin position="1"/>
        <end position="47"/>
    </location>
</feature>
<accession>A0A1B8GMG7</accession>
<evidence type="ECO:0000256" key="1">
    <source>
        <dbReference type="ARBA" id="ARBA00004123"/>
    </source>
</evidence>
<reference evidence="6" key="2">
    <citation type="journal article" date="2018" name="Nat. Commun.">
        <title>Extreme sensitivity to ultraviolet light in the fungal pathogen causing white-nose syndrome of bats.</title>
        <authorList>
            <person name="Palmer J.M."/>
            <person name="Drees K.P."/>
            <person name="Foster J.T."/>
            <person name="Lindner D.L."/>
        </authorList>
    </citation>
    <scope>NUCLEOTIDE SEQUENCE [LARGE SCALE GENOMIC DNA]</scope>
    <source>
        <strain evidence="6">UAMH 10579</strain>
    </source>
</reference>
<feature type="compositionally biased region" description="Pro residues" evidence="3">
    <location>
        <begin position="739"/>
        <end position="758"/>
    </location>
</feature>
<dbReference type="GO" id="GO:0008270">
    <property type="term" value="F:zinc ion binding"/>
    <property type="evidence" value="ECO:0007669"/>
    <property type="project" value="InterPro"/>
</dbReference>
<dbReference type="EMBL" id="KV460224">
    <property type="protein sequence ID" value="OBT97031.2"/>
    <property type="molecule type" value="Genomic_DNA"/>
</dbReference>
<dbReference type="Gene3D" id="4.10.240.10">
    <property type="entry name" value="Zn(2)-C6 fungal-type DNA-binding domain"/>
    <property type="match status" value="1"/>
</dbReference>
<proteinExistence type="predicted"/>
<feature type="compositionally biased region" description="Acidic residues" evidence="3">
    <location>
        <begin position="324"/>
        <end position="346"/>
    </location>
</feature>
<dbReference type="PROSITE" id="PS00463">
    <property type="entry name" value="ZN2_CY6_FUNGAL_1"/>
    <property type="match status" value="1"/>
</dbReference>
<feature type="region of interest" description="Disordered" evidence="3">
    <location>
        <begin position="320"/>
        <end position="361"/>
    </location>
</feature>
<feature type="compositionally biased region" description="Low complexity" evidence="3">
    <location>
        <begin position="29"/>
        <end position="39"/>
    </location>
</feature>
<dbReference type="Pfam" id="PF11951">
    <property type="entry name" value="Fungal_trans_2"/>
    <property type="match status" value="1"/>
</dbReference>
<feature type="region of interest" description="Disordered" evidence="3">
    <location>
        <begin position="730"/>
        <end position="843"/>
    </location>
</feature>
<feature type="compositionally biased region" description="Pro residues" evidence="3">
    <location>
        <begin position="767"/>
        <end position="776"/>
    </location>
</feature>